<keyword evidence="2" id="KW-0479">Metal-binding</keyword>
<evidence type="ECO:0000313" key="8">
    <source>
        <dbReference type="EMBL" id="KAK5636157.1"/>
    </source>
</evidence>
<comment type="caution">
    <text evidence="8">The sequence shown here is derived from an EMBL/GenBank/DDBJ whole genome shotgun (WGS) entry which is preliminary data.</text>
</comment>
<sequence>MTTSPGFESAPSPNAAASSSMSMSPTVSGTPVSSTVPPPPPPPPVKRRAPIACRRCRRLRSKCLHDKQPPCTACKEAGVPEECTFPSRGDLDQDRAFRHPRQRADRKHKLDLVKVKREPTTTPSLGLDALSNFRPPKLANEWELLPEMEVIVDGIHTFIRHFYQIGFIPKKMFIAGLRENTESVSVFLLLSILCISARFNKNLIKTYGDGLKAADEFMQKAQRLAINEIYLEPTLERCQAFYLLSIAEQGSGKSNTSYISAGIAFRMAALMRLHREEAYSPITNKSHIVQRIRAEAARRTFDNLHSGPYKPVSLGPSDITALLPCDEADFEAGRIPEKRAALEGTPPAIADPSLVSLRPRPLLASLMQVHNFWGIIARRILHNEKDWRPQDEDSEFAKLNRRLRDWERDLPPEHAFGRILLGGYRHYEEDLSHGLSASLSHRPAQGVYERVGSCDDPRNPIPGLIPFARMIRHAQGDPSNPEVKFYQNMSNDLFCNVRVLYEQVDAHFEDGTPIESLGSQMAAFIIYSCGLLASYLVKFPQLDVQHVGNDLQAAQAEGRMIYARSLSILRAYSHTWPLATAWANGLEKWFKDQNPKKISFQSGTMTDGIEEPQPYAIGTMHPRLNAPGFRGTPSIKKFHTTRSTTPPGGDHRHKSADMGPASEPPRLAPLQQAPSAFGEPVCLPPLSQTQYVTSSPQSNTPQSIISSSYAPPPPPHVALAQAHHPQPQQLPPPPQPNQHPASHPHTHLHPQSQSSSQPPPQQPYAAQPYAQNTGLDMLIQASASTHPPAAQPIDAYAAAYYNDYNNIALNDGFDSNLQIMVDGGARWTAIDATTAIYSPYGPIGTGP</sequence>
<dbReference type="Proteomes" id="UP001305414">
    <property type="component" value="Unassembled WGS sequence"/>
</dbReference>
<feature type="region of interest" description="Disordered" evidence="6">
    <location>
        <begin position="688"/>
        <end position="767"/>
    </location>
</feature>
<evidence type="ECO:0000256" key="4">
    <source>
        <dbReference type="ARBA" id="ARBA00023163"/>
    </source>
</evidence>
<dbReference type="InterPro" id="IPR007219">
    <property type="entry name" value="XnlR_reg_dom"/>
</dbReference>
<dbReference type="SUPFAM" id="SSF57701">
    <property type="entry name" value="Zn2/Cys6 DNA-binding domain"/>
    <property type="match status" value="1"/>
</dbReference>
<keyword evidence="5" id="KW-0539">Nucleus</keyword>
<dbReference type="PROSITE" id="PS50048">
    <property type="entry name" value="ZN2_CY6_FUNGAL_2"/>
    <property type="match status" value="1"/>
</dbReference>
<dbReference type="GO" id="GO:0005634">
    <property type="term" value="C:nucleus"/>
    <property type="evidence" value="ECO:0007669"/>
    <property type="project" value="UniProtKB-SubCell"/>
</dbReference>
<evidence type="ECO:0000256" key="5">
    <source>
        <dbReference type="ARBA" id="ARBA00023242"/>
    </source>
</evidence>
<accession>A0AAN7ZAA3</accession>
<dbReference type="InterPro" id="IPR001138">
    <property type="entry name" value="Zn2Cys6_DnaBD"/>
</dbReference>
<protein>
    <recommendedName>
        <fullName evidence="7">Zn(2)-C6 fungal-type domain-containing protein</fullName>
    </recommendedName>
</protein>
<gene>
    <name evidence="8" type="ORF">RRF57_011869</name>
</gene>
<dbReference type="AlphaFoldDB" id="A0AAN7ZAA3"/>
<dbReference type="EMBL" id="JAWHQM010000063">
    <property type="protein sequence ID" value="KAK5636157.1"/>
    <property type="molecule type" value="Genomic_DNA"/>
</dbReference>
<evidence type="ECO:0000256" key="6">
    <source>
        <dbReference type="SAM" id="MobiDB-lite"/>
    </source>
</evidence>
<evidence type="ECO:0000313" key="9">
    <source>
        <dbReference type="Proteomes" id="UP001305414"/>
    </source>
</evidence>
<dbReference type="PANTHER" id="PTHR47338">
    <property type="entry name" value="ZN(II)2CYS6 TRANSCRIPTION FACTOR (EUROFUNG)-RELATED"/>
    <property type="match status" value="1"/>
</dbReference>
<dbReference type="CDD" id="cd12148">
    <property type="entry name" value="fungal_TF_MHR"/>
    <property type="match status" value="1"/>
</dbReference>
<dbReference type="GO" id="GO:0000981">
    <property type="term" value="F:DNA-binding transcription factor activity, RNA polymerase II-specific"/>
    <property type="evidence" value="ECO:0007669"/>
    <property type="project" value="InterPro"/>
</dbReference>
<evidence type="ECO:0000256" key="3">
    <source>
        <dbReference type="ARBA" id="ARBA00023015"/>
    </source>
</evidence>
<feature type="compositionally biased region" description="Pro residues" evidence="6">
    <location>
        <begin position="728"/>
        <end position="737"/>
    </location>
</feature>
<feature type="region of interest" description="Disordered" evidence="6">
    <location>
        <begin position="626"/>
        <end position="671"/>
    </location>
</feature>
<keyword evidence="3" id="KW-0805">Transcription regulation</keyword>
<dbReference type="SMART" id="SM00066">
    <property type="entry name" value="GAL4"/>
    <property type="match status" value="1"/>
</dbReference>
<feature type="region of interest" description="Disordered" evidence="6">
    <location>
        <begin position="1"/>
        <end position="49"/>
    </location>
</feature>
<dbReference type="GO" id="GO:0003677">
    <property type="term" value="F:DNA binding"/>
    <property type="evidence" value="ECO:0007669"/>
    <property type="project" value="InterPro"/>
</dbReference>
<dbReference type="GO" id="GO:0008270">
    <property type="term" value="F:zinc ion binding"/>
    <property type="evidence" value="ECO:0007669"/>
    <property type="project" value="InterPro"/>
</dbReference>
<organism evidence="8 9">
    <name type="scientific">Xylaria bambusicola</name>
    <dbReference type="NCBI Taxonomy" id="326684"/>
    <lineage>
        <taxon>Eukaryota</taxon>
        <taxon>Fungi</taxon>
        <taxon>Dikarya</taxon>
        <taxon>Ascomycota</taxon>
        <taxon>Pezizomycotina</taxon>
        <taxon>Sordariomycetes</taxon>
        <taxon>Xylariomycetidae</taxon>
        <taxon>Xylariales</taxon>
        <taxon>Xylariaceae</taxon>
        <taxon>Xylaria</taxon>
    </lineage>
</organism>
<dbReference type="InterPro" id="IPR050815">
    <property type="entry name" value="TF_fung"/>
</dbReference>
<dbReference type="InterPro" id="IPR036864">
    <property type="entry name" value="Zn2-C6_fun-type_DNA-bd_sf"/>
</dbReference>
<dbReference type="PROSITE" id="PS00463">
    <property type="entry name" value="ZN2_CY6_FUNGAL_1"/>
    <property type="match status" value="1"/>
</dbReference>
<evidence type="ECO:0000259" key="7">
    <source>
        <dbReference type="PROSITE" id="PS50048"/>
    </source>
</evidence>
<name>A0AAN7ZAA3_9PEZI</name>
<feature type="compositionally biased region" description="Low complexity" evidence="6">
    <location>
        <begin position="9"/>
        <end position="35"/>
    </location>
</feature>
<dbReference type="GO" id="GO:0006351">
    <property type="term" value="P:DNA-templated transcription"/>
    <property type="evidence" value="ECO:0007669"/>
    <property type="project" value="InterPro"/>
</dbReference>
<feature type="domain" description="Zn(2)-C6 fungal-type" evidence="7">
    <location>
        <begin position="52"/>
        <end position="85"/>
    </location>
</feature>
<evidence type="ECO:0000256" key="2">
    <source>
        <dbReference type="ARBA" id="ARBA00022723"/>
    </source>
</evidence>
<proteinExistence type="predicted"/>
<reference evidence="8 9" key="1">
    <citation type="submission" date="2023-10" db="EMBL/GenBank/DDBJ databases">
        <title>Draft genome sequence of Xylaria bambusicola isolate GMP-LS, the root and basal stem rot pathogen of sugarcane in Indonesia.</title>
        <authorList>
            <person name="Selvaraj P."/>
            <person name="Muralishankar V."/>
            <person name="Muruganantham S."/>
            <person name="Sp S."/>
            <person name="Haryani S."/>
            <person name="Lau K.J.X."/>
            <person name="Naqvi N.I."/>
        </authorList>
    </citation>
    <scope>NUCLEOTIDE SEQUENCE [LARGE SCALE GENOMIC DNA]</scope>
    <source>
        <strain evidence="8">GMP-LS</strain>
    </source>
</reference>
<feature type="compositionally biased region" description="Low complexity" evidence="6">
    <location>
        <begin position="717"/>
        <end position="727"/>
    </location>
</feature>
<comment type="subcellular location">
    <subcellularLocation>
        <location evidence="1">Nucleus</location>
    </subcellularLocation>
</comment>
<dbReference type="Gene3D" id="4.10.240.10">
    <property type="entry name" value="Zn(2)-C6 fungal-type DNA-binding domain"/>
    <property type="match status" value="1"/>
</dbReference>
<feature type="compositionally biased region" description="Polar residues" evidence="6">
    <location>
        <begin position="688"/>
        <end position="709"/>
    </location>
</feature>
<keyword evidence="9" id="KW-1185">Reference proteome</keyword>
<keyword evidence="4" id="KW-0804">Transcription</keyword>
<evidence type="ECO:0000256" key="1">
    <source>
        <dbReference type="ARBA" id="ARBA00004123"/>
    </source>
</evidence>
<dbReference type="Pfam" id="PF04082">
    <property type="entry name" value="Fungal_trans"/>
    <property type="match status" value="1"/>
</dbReference>
<dbReference type="PANTHER" id="PTHR47338:SF5">
    <property type="entry name" value="ZN(II)2CYS6 TRANSCRIPTION FACTOR (EUROFUNG)"/>
    <property type="match status" value="1"/>
</dbReference>
<dbReference type="CDD" id="cd00067">
    <property type="entry name" value="GAL4"/>
    <property type="match status" value="1"/>
</dbReference>